<evidence type="ECO:0000256" key="2">
    <source>
        <dbReference type="ARBA" id="ARBA00022630"/>
    </source>
</evidence>
<keyword evidence="6" id="KW-1015">Disulfide bond</keyword>
<reference evidence="11" key="1">
    <citation type="submission" date="2020-11" db="EMBL/GenBank/DDBJ databases">
        <title>Chlorella ohadii genome sequencing and assembly.</title>
        <authorList>
            <person name="Murik O."/>
            <person name="Treves H."/>
            <person name="Kedem I."/>
            <person name="Shotland Y."/>
            <person name="Kaplan A."/>
        </authorList>
    </citation>
    <scope>NUCLEOTIDE SEQUENCE</scope>
    <source>
        <strain evidence="11">1</strain>
    </source>
</reference>
<dbReference type="InterPro" id="IPR005982">
    <property type="entry name" value="Thioredox_Rdtase"/>
</dbReference>
<feature type="compositionally biased region" description="Polar residues" evidence="9">
    <location>
        <begin position="666"/>
        <end position="677"/>
    </location>
</feature>
<dbReference type="InterPro" id="IPR017937">
    <property type="entry name" value="Thioredoxin_CS"/>
</dbReference>
<feature type="region of interest" description="Disordered" evidence="9">
    <location>
        <begin position="658"/>
        <end position="688"/>
    </location>
</feature>
<keyword evidence="4 8" id="KW-0521">NADP</keyword>
<evidence type="ECO:0000259" key="10">
    <source>
        <dbReference type="PROSITE" id="PS51352"/>
    </source>
</evidence>
<dbReference type="PROSITE" id="PS00194">
    <property type="entry name" value="THIOREDOXIN_1"/>
    <property type="match status" value="1"/>
</dbReference>
<keyword evidence="2 8" id="KW-0285">Flavoprotein</keyword>
<evidence type="ECO:0000256" key="7">
    <source>
        <dbReference type="ARBA" id="ARBA00023284"/>
    </source>
</evidence>
<organism evidence="11 12">
    <name type="scientific">Chlorella ohadii</name>
    <dbReference type="NCBI Taxonomy" id="2649997"/>
    <lineage>
        <taxon>Eukaryota</taxon>
        <taxon>Viridiplantae</taxon>
        <taxon>Chlorophyta</taxon>
        <taxon>core chlorophytes</taxon>
        <taxon>Trebouxiophyceae</taxon>
        <taxon>Chlorellales</taxon>
        <taxon>Chlorellaceae</taxon>
        <taxon>Chlorella clade</taxon>
        <taxon>Chlorella</taxon>
    </lineage>
</organism>
<dbReference type="EMBL" id="JADXDR010000014">
    <property type="protein sequence ID" value="KAI7845690.1"/>
    <property type="molecule type" value="Genomic_DNA"/>
</dbReference>
<keyword evidence="3 8" id="KW-0274">FAD</keyword>
<feature type="domain" description="Thioredoxin" evidence="10">
    <location>
        <begin position="669"/>
        <end position="792"/>
    </location>
</feature>
<dbReference type="Pfam" id="PF07992">
    <property type="entry name" value="Pyr_redox_2"/>
    <property type="match status" value="1"/>
</dbReference>
<dbReference type="PANTHER" id="PTHR48105">
    <property type="entry name" value="THIOREDOXIN REDUCTASE 1-RELATED-RELATED"/>
    <property type="match status" value="1"/>
</dbReference>
<dbReference type="PRINTS" id="PR00368">
    <property type="entry name" value="FADPNR"/>
</dbReference>
<dbReference type="PROSITE" id="PS51352">
    <property type="entry name" value="THIOREDOXIN_2"/>
    <property type="match status" value="1"/>
</dbReference>
<dbReference type="Gene3D" id="3.40.30.10">
    <property type="entry name" value="Glutaredoxin"/>
    <property type="match status" value="1"/>
</dbReference>
<dbReference type="EC" id="1.8.1.9" evidence="8"/>
<dbReference type="InterPro" id="IPR013766">
    <property type="entry name" value="Thioredoxin_domain"/>
</dbReference>
<keyword evidence="12" id="KW-1185">Reference proteome</keyword>
<dbReference type="InterPro" id="IPR050097">
    <property type="entry name" value="Ferredoxin-NADP_redctase_2"/>
</dbReference>
<comment type="caution">
    <text evidence="11">The sequence shown here is derived from an EMBL/GenBank/DDBJ whole genome shotgun (WGS) entry which is preliminary data.</text>
</comment>
<dbReference type="NCBIfam" id="TIGR01292">
    <property type="entry name" value="TRX_reduct"/>
    <property type="match status" value="1"/>
</dbReference>
<evidence type="ECO:0000256" key="9">
    <source>
        <dbReference type="SAM" id="MobiDB-lite"/>
    </source>
</evidence>
<keyword evidence="5 8" id="KW-0560">Oxidoreductase</keyword>
<dbReference type="PROSITE" id="PS00573">
    <property type="entry name" value="PYRIDINE_REDOX_2"/>
    <property type="match status" value="1"/>
</dbReference>
<evidence type="ECO:0000256" key="4">
    <source>
        <dbReference type="ARBA" id="ARBA00022857"/>
    </source>
</evidence>
<dbReference type="Proteomes" id="UP001205105">
    <property type="component" value="Unassembled WGS sequence"/>
</dbReference>
<accession>A0AAD5H9B9</accession>
<evidence type="ECO:0000256" key="8">
    <source>
        <dbReference type="RuleBase" id="RU003881"/>
    </source>
</evidence>
<comment type="catalytic activity">
    <reaction evidence="8">
        <text>[thioredoxin]-dithiol + NADP(+) = [thioredoxin]-disulfide + NADPH + H(+)</text>
        <dbReference type="Rhea" id="RHEA:20345"/>
        <dbReference type="Rhea" id="RHEA-COMP:10698"/>
        <dbReference type="Rhea" id="RHEA-COMP:10700"/>
        <dbReference type="ChEBI" id="CHEBI:15378"/>
        <dbReference type="ChEBI" id="CHEBI:29950"/>
        <dbReference type="ChEBI" id="CHEBI:50058"/>
        <dbReference type="ChEBI" id="CHEBI:57783"/>
        <dbReference type="ChEBI" id="CHEBI:58349"/>
        <dbReference type="EC" id="1.8.1.9"/>
    </reaction>
</comment>
<gene>
    <name evidence="11" type="ORF">COHA_000804</name>
</gene>
<dbReference type="GO" id="GO:0005737">
    <property type="term" value="C:cytoplasm"/>
    <property type="evidence" value="ECO:0007669"/>
    <property type="project" value="InterPro"/>
</dbReference>
<evidence type="ECO:0000313" key="11">
    <source>
        <dbReference type="EMBL" id="KAI7845690.1"/>
    </source>
</evidence>
<keyword evidence="7 8" id="KW-0676">Redox-active center</keyword>
<comment type="similarity">
    <text evidence="1">Belongs to the class-II pyridine nucleotide-disulfide oxidoreductase family.</text>
</comment>
<name>A0AAD5H9B9_9CHLO</name>
<evidence type="ECO:0000313" key="12">
    <source>
        <dbReference type="Proteomes" id="UP001205105"/>
    </source>
</evidence>
<dbReference type="InterPro" id="IPR036249">
    <property type="entry name" value="Thioredoxin-like_sf"/>
</dbReference>
<evidence type="ECO:0000256" key="3">
    <source>
        <dbReference type="ARBA" id="ARBA00022827"/>
    </source>
</evidence>
<dbReference type="GO" id="GO:0019430">
    <property type="term" value="P:removal of superoxide radicals"/>
    <property type="evidence" value="ECO:0007669"/>
    <property type="project" value="InterPro"/>
</dbReference>
<comment type="cofactor">
    <cofactor evidence="8">
        <name>FAD</name>
        <dbReference type="ChEBI" id="CHEBI:57692"/>
    </cofactor>
    <text evidence="8">Binds 1 FAD per subunit.</text>
</comment>
<dbReference type="AlphaFoldDB" id="A0AAD5H9B9"/>
<feature type="region of interest" description="Disordered" evidence="9">
    <location>
        <begin position="290"/>
        <end position="315"/>
    </location>
</feature>
<dbReference type="FunFam" id="3.50.50.60:FF:000064">
    <property type="entry name" value="Thioredoxin reductase"/>
    <property type="match status" value="1"/>
</dbReference>
<dbReference type="PRINTS" id="PR00469">
    <property type="entry name" value="PNDRDTASEII"/>
</dbReference>
<dbReference type="InterPro" id="IPR023753">
    <property type="entry name" value="FAD/NAD-binding_dom"/>
</dbReference>
<dbReference type="SUPFAM" id="SSF51905">
    <property type="entry name" value="FAD/NAD(P)-binding domain"/>
    <property type="match status" value="1"/>
</dbReference>
<dbReference type="GO" id="GO:0004791">
    <property type="term" value="F:thioredoxin-disulfide reductase (NADPH) activity"/>
    <property type="evidence" value="ECO:0007669"/>
    <property type="project" value="UniProtKB-EC"/>
</dbReference>
<evidence type="ECO:0000256" key="5">
    <source>
        <dbReference type="ARBA" id="ARBA00023002"/>
    </source>
</evidence>
<sequence>MAAHQSRWRWVRKHRTRRRAAAVAILGEAAQLQPILLAAQGLADLQQAAGLALQSGIAALPPPPPLPPLGAWSFLADLATALQPSCFDAECQREKDLLLEASLALPILVLVASVAFLLRPPPQGSIDEGRLFEDPKTGILFEAPPGAAPERDRKGELAFRPISYTPWPVEEGAEGERVRIEVGPVGSKELRTFVFTKILPQPSQLVVATLERPLGIEFEEAKRTKRTVISGLTPGGHAEQLVKRGRLNTALLASCPLEGDVLRGCTCTNITWPGGDFPKREIVVFGADGQSWPQTGNARRSRPSRSLAGTAASASQTGVQRRLALRLRAEAAGNGAPEVENMVIIGSGPAGYTAAIYAARANLRPFVFEGVSAGGVRGGQLMTTTEVENFPGFPEGITGPDLMDRMRAQAERWGARLETEDVVSVDLSTRPFTVRGTDTTVKAHSVIVATGATAKKLNLPSEQRFWSNGISACAICDGASTIFKQQELAVVGGGDTATEEAVYLTKYASHVHLLVRGDKMRASKAMQDRVLSNPKITVHMNTEIDDAYGDDSAMKGLHLRDAKTGEKRDLPVRGLFYGIGHKPNSDFLAGQIALDKDGYVVVEHGGRTSVEGVFAAGDLHDVEWRQAITAAGSGCQAALAAERYLSANGLAQEFSQAVTEEKYGSTPETRAASSSGADTEETFDPNADKHKGQFALRKLYHESSRPLIVLYTAPTCGPCRTLKPILGKVVDEFAGKVHYVEIDIEQDAALAEGAGVNGTPTVQIFKDKAMVETMVGVKQKSQYRAVVEKAMGAATVSA</sequence>
<dbReference type="Pfam" id="PF00085">
    <property type="entry name" value="Thioredoxin"/>
    <property type="match status" value="1"/>
</dbReference>
<dbReference type="Gene3D" id="3.50.50.60">
    <property type="entry name" value="FAD/NAD(P)-binding domain"/>
    <property type="match status" value="2"/>
</dbReference>
<evidence type="ECO:0000256" key="6">
    <source>
        <dbReference type="ARBA" id="ARBA00023157"/>
    </source>
</evidence>
<dbReference type="InterPro" id="IPR036188">
    <property type="entry name" value="FAD/NAD-bd_sf"/>
</dbReference>
<evidence type="ECO:0000256" key="1">
    <source>
        <dbReference type="ARBA" id="ARBA00009333"/>
    </source>
</evidence>
<proteinExistence type="inferred from homology"/>
<dbReference type="InterPro" id="IPR008255">
    <property type="entry name" value="Pyr_nucl-diS_OxRdtase_2_AS"/>
</dbReference>
<dbReference type="SUPFAM" id="SSF52833">
    <property type="entry name" value="Thioredoxin-like"/>
    <property type="match status" value="1"/>
</dbReference>
<protein>
    <recommendedName>
        <fullName evidence="8">Thioredoxin reductase</fullName>
        <ecNumber evidence="8">1.8.1.9</ecNumber>
    </recommendedName>
</protein>